<dbReference type="SMART" id="SM00473">
    <property type="entry name" value="PAN_AP"/>
    <property type="match status" value="1"/>
</dbReference>
<keyword evidence="3" id="KW-1185">Reference proteome</keyword>
<organism evidence="2 3">
    <name type="scientific">Rhododendron griersonianum</name>
    <dbReference type="NCBI Taxonomy" id="479676"/>
    <lineage>
        <taxon>Eukaryota</taxon>
        <taxon>Viridiplantae</taxon>
        <taxon>Streptophyta</taxon>
        <taxon>Embryophyta</taxon>
        <taxon>Tracheophyta</taxon>
        <taxon>Spermatophyta</taxon>
        <taxon>Magnoliopsida</taxon>
        <taxon>eudicotyledons</taxon>
        <taxon>Gunneridae</taxon>
        <taxon>Pentapetalae</taxon>
        <taxon>asterids</taxon>
        <taxon>Ericales</taxon>
        <taxon>Ericaceae</taxon>
        <taxon>Ericoideae</taxon>
        <taxon>Rhodoreae</taxon>
        <taxon>Rhododendron</taxon>
    </lineage>
</organism>
<dbReference type="CDD" id="cd01098">
    <property type="entry name" value="PAN_AP_plant"/>
    <property type="match status" value="1"/>
</dbReference>
<feature type="domain" description="Apple" evidence="1">
    <location>
        <begin position="29"/>
        <end position="102"/>
    </location>
</feature>
<dbReference type="Pfam" id="PF08276">
    <property type="entry name" value="PAN_2"/>
    <property type="match status" value="1"/>
</dbReference>
<dbReference type="InterPro" id="IPR003609">
    <property type="entry name" value="Pan_app"/>
</dbReference>
<dbReference type="AlphaFoldDB" id="A0AAV6HWZ4"/>
<reference evidence="2 3" key="1">
    <citation type="submission" date="2020-08" db="EMBL/GenBank/DDBJ databases">
        <title>Plant Genome Project.</title>
        <authorList>
            <person name="Zhang R.-G."/>
        </authorList>
    </citation>
    <scope>NUCLEOTIDE SEQUENCE [LARGE SCALE GENOMIC DNA]</scope>
    <source>
        <strain evidence="2">WSP0</strain>
        <tissue evidence="2">Leaf</tissue>
    </source>
</reference>
<protein>
    <recommendedName>
        <fullName evidence="1">Apple domain-containing protein</fullName>
    </recommendedName>
</protein>
<dbReference type="EMBL" id="JACTNZ010000013">
    <property type="protein sequence ID" value="KAG5516626.1"/>
    <property type="molecule type" value="Genomic_DNA"/>
</dbReference>
<gene>
    <name evidence="2" type="ORF">RHGRI_037378</name>
</gene>
<dbReference type="Proteomes" id="UP000823749">
    <property type="component" value="Chromosome 13"/>
</dbReference>
<evidence type="ECO:0000313" key="3">
    <source>
        <dbReference type="Proteomes" id="UP000823749"/>
    </source>
</evidence>
<accession>A0AAV6HWZ4</accession>
<name>A0AAV6HWZ4_9ERIC</name>
<evidence type="ECO:0000259" key="1">
    <source>
        <dbReference type="PROSITE" id="PS50948"/>
    </source>
</evidence>
<dbReference type="PANTHER" id="PTHR32444:SF158">
    <property type="entry name" value="RECEPTOR-LIKE SERINE_THREONINE-PROTEIN KINASE"/>
    <property type="match status" value="1"/>
</dbReference>
<evidence type="ECO:0000313" key="2">
    <source>
        <dbReference type="EMBL" id="KAG5516626.1"/>
    </source>
</evidence>
<proteinExistence type="predicted"/>
<dbReference type="PROSITE" id="PS50948">
    <property type="entry name" value="PAN"/>
    <property type="match status" value="1"/>
</dbReference>
<comment type="caution">
    <text evidence="2">The sequence shown here is derived from an EMBL/GenBank/DDBJ whole genome shotgun (WGS) entry which is preliminary data.</text>
</comment>
<sequence length="145" mass="16231">MDGFVPKFPVEWNRLDWSGGCVAKTELNCSVAAGFRTFSRLKLPDTSRFLVNRTEVSRVDCEEACLKDCSCMGFAQTDISGCVVWSGELLDMREYNEGISGCVVWSGGLLDMREYNEGRQDLYVRVAASELGKRFTMSSVVDRDV</sequence>
<dbReference type="PANTHER" id="PTHR32444">
    <property type="entry name" value="BULB-TYPE LECTIN DOMAIN-CONTAINING PROTEIN"/>
    <property type="match status" value="1"/>
</dbReference>